<dbReference type="InterPro" id="IPR004119">
    <property type="entry name" value="EcKL"/>
</dbReference>
<name>A0A6C7EHJ3_ILUCY</name>
<gene>
    <name evidence="2" type="ORF">YM304_37140</name>
</gene>
<feature type="domain" description="CHK kinase-like" evidence="1">
    <location>
        <begin position="122"/>
        <end position="302"/>
    </location>
</feature>
<dbReference type="PANTHER" id="PTHR11012:SF30">
    <property type="entry name" value="PROTEIN KINASE-LIKE DOMAIN-CONTAINING"/>
    <property type="match status" value="1"/>
</dbReference>
<evidence type="ECO:0000259" key="1">
    <source>
        <dbReference type="SMART" id="SM00587"/>
    </source>
</evidence>
<sequence>MTIDVPADPFSITAEWLTAVLPDDVLGGATVDEVRASDIGEGTGILGAIARLHLTTSGGDGSAPASLVAKMPCSEPANLEVAIVLGIYERELNFFETMAPTTSLRVPTPHVSIRGDDGRFVLLMEDLSGDYDVGDQVVGATIAEAESVIDELAGFHAHWWEHDDLASMDWVPYPNAPAYAAAVPGIYRAGLPVLQDAWSDRVSPEAIALALDIDPVFEELLERTAGGPATVAHGDTRLDNILFAKDDPSRIAVIDFQLMLRGRGVADIAYFIGTSIDRDVAAANWESLLGRWHAAVTAAGVDYSWDDCLLHYREAAMYYLSGAMSLLGSFDTGNDRGAELAAAYSTRILEHCVDIDARSVL</sequence>
<dbReference type="Pfam" id="PF02958">
    <property type="entry name" value="EcKL"/>
    <property type="match status" value="1"/>
</dbReference>
<dbReference type="SUPFAM" id="SSF56112">
    <property type="entry name" value="Protein kinase-like (PK-like)"/>
    <property type="match status" value="1"/>
</dbReference>
<dbReference type="SMART" id="SM00587">
    <property type="entry name" value="CHK"/>
    <property type="match status" value="1"/>
</dbReference>
<protein>
    <recommendedName>
        <fullName evidence="1">CHK kinase-like domain-containing protein</fullName>
    </recommendedName>
</protein>
<dbReference type="OrthoDB" id="115252at2"/>
<reference evidence="2 3" key="1">
    <citation type="journal article" date="2013" name="Int. J. Syst. Evol. Microbiol.">
        <title>Ilumatobacter nonamiense sp. nov. and Ilumatobacter coccineum sp. nov., isolated from seashore sand.</title>
        <authorList>
            <person name="Matsumoto A."/>
            <person name="Kasai H."/>
            <person name="Matsuo Y."/>
            <person name="Shizuri Y."/>
            <person name="Ichikawa N."/>
            <person name="Fujita N."/>
            <person name="Omura S."/>
            <person name="Takahashi Y."/>
        </authorList>
    </citation>
    <scope>NUCLEOTIDE SEQUENCE [LARGE SCALE GENOMIC DNA]</scope>
    <source>
        <strain evidence="3">NBRC 103263 / KCTC 29153 / YM16-304</strain>
    </source>
</reference>
<keyword evidence="3" id="KW-1185">Reference proteome</keyword>
<dbReference type="RefSeq" id="WP_015443275.1">
    <property type="nucleotide sequence ID" value="NC_020520.1"/>
</dbReference>
<accession>A0A6C7EHJ3</accession>
<organism evidence="2 3">
    <name type="scientific">Ilumatobacter coccineus (strain NBRC 103263 / KCTC 29153 / YM16-304)</name>
    <dbReference type="NCBI Taxonomy" id="1313172"/>
    <lineage>
        <taxon>Bacteria</taxon>
        <taxon>Bacillati</taxon>
        <taxon>Actinomycetota</taxon>
        <taxon>Acidimicrobiia</taxon>
        <taxon>Acidimicrobiales</taxon>
        <taxon>Ilumatobacteraceae</taxon>
        <taxon>Ilumatobacter</taxon>
    </lineage>
</organism>
<dbReference type="Proteomes" id="UP000011863">
    <property type="component" value="Chromosome"/>
</dbReference>
<evidence type="ECO:0000313" key="2">
    <source>
        <dbReference type="EMBL" id="BAN04028.1"/>
    </source>
</evidence>
<dbReference type="EMBL" id="AP012057">
    <property type="protein sequence ID" value="BAN04028.1"/>
    <property type="molecule type" value="Genomic_DNA"/>
</dbReference>
<dbReference type="AlphaFoldDB" id="A0A6C7EHJ3"/>
<dbReference type="PANTHER" id="PTHR11012">
    <property type="entry name" value="PROTEIN KINASE-LIKE DOMAIN-CONTAINING"/>
    <property type="match status" value="1"/>
</dbReference>
<evidence type="ECO:0000313" key="3">
    <source>
        <dbReference type="Proteomes" id="UP000011863"/>
    </source>
</evidence>
<proteinExistence type="predicted"/>
<dbReference type="InterPro" id="IPR015897">
    <property type="entry name" value="CHK_kinase-like"/>
</dbReference>
<dbReference type="Gene3D" id="3.90.1200.10">
    <property type="match status" value="1"/>
</dbReference>
<dbReference type="InterPro" id="IPR011009">
    <property type="entry name" value="Kinase-like_dom_sf"/>
</dbReference>
<dbReference type="KEGG" id="aym:YM304_37140"/>